<dbReference type="PANTHER" id="PTHR30535">
    <property type="entry name" value="VITAMIN B12-BINDING PROTEIN"/>
    <property type="match status" value="1"/>
</dbReference>
<comment type="caution">
    <text evidence="2">The sequence shown here is derived from an EMBL/GenBank/DDBJ whole genome shotgun (WGS) entry which is preliminary data.</text>
</comment>
<dbReference type="PROSITE" id="PS50983">
    <property type="entry name" value="FE_B12_PBP"/>
    <property type="match status" value="1"/>
</dbReference>
<evidence type="ECO:0000313" key="2">
    <source>
        <dbReference type="EMBL" id="PUA34385.1"/>
    </source>
</evidence>
<protein>
    <recommendedName>
        <fullName evidence="1">Fe/B12 periplasmic-binding domain-containing protein</fullName>
    </recommendedName>
</protein>
<dbReference type="Pfam" id="PF01497">
    <property type="entry name" value="Peripla_BP_2"/>
    <property type="match status" value="1"/>
</dbReference>
<dbReference type="AlphaFoldDB" id="A0A2R7YA46"/>
<evidence type="ECO:0000313" key="3">
    <source>
        <dbReference type="Proteomes" id="UP000244066"/>
    </source>
</evidence>
<accession>A0A2R7YA46</accession>
<dbReference type="InterPro" id="IPR050902">
    <property type="entry name" value="ABC_Transporter_SBP"/>
</dbReference>
<dbReference type="PANTHER" id="PTHR30535:SF34">
    <property type="entry name" value="MOLYBDATE-BINDING PROTEIN MOLA"/>
    <property type="match status" value="1"/>
</dbReference>
<sequence>MNARKVWICVVVIVIALVAGLAAAFYYTRMLGYKEEVGPIVVTDLAGRTLTFEKPVERIILQYSGSGGAFYTLFALEGRDAYKRIVGIDPGLKKYRYDIWQEFVKVIPELENIPDVGSIEDGTFGVEKVISLRPDVVIIPLCSKDGAEDIIKKLEEAKIKTVFIDYHAETIENHVKSITLLGKILGKEERAKELIDFYVGHVNEVYSRLEKINKTKPKVYVECGMKGPSEYGNTYGSNFMWGALIVKCGGINIAEGKVQTWAPINPEYLLSANPDVIIITGAYWPAYPTSFRLGFNATLEKARDSLRLFTERPGWEALNAVRNHRVYGIYHGLSRDIWDFAPIEFMAKCFYPDEFKDIDPEKDLKEFFERFLPIPYSGVWMMSLW</sequence>
<feature type="domain" description="Fe/B12 periplasmic-binding" evidence="1">
    <location>
        <begin position="58"/>
        <end position="362"/>
    </location>
</feature>
<gene>
    <name evidence="2" type="ORF">B9J98_00645</name>
</gene>
<dbReference type="InterPro" id="IPR002491">
    <property type="entry name" value="ABC_transptr_periplasmic_BD"/>
</dbReference>
<dbReference type="Proteomes" id="UP000244066">
    <property type="component" value="Unassembled WGS sequence"/>
</dbReference>
<reference evidence="2 3" key="1">
    <citation type="submission" date="2017-04" db="EMBL/GenBank/DDBJ databases">
        <title>Draft Aigarchaeota genome from a New Zealand hot spring.</title>
        <authorList>
            <person name="Reysenbach A.-L."/>
            <person name="Donaho J.A."/>
            <person name="Gerhart J."/>
            <person name="Kelley J.F."/>
            <person name="Kouba K."/>
            <person name="Podar M."/>
            <person name="Stott M."/>
        </authorList>
    </citation>
    <scope>NUCLEOTIDE SEQUENCE [LARGE SCALE GENOMIC DNA]</scope>
    <source>
        <strain evidence="2">NZ13_MG1</strain>
    </source>
</reference>
<dbReference type="SUPFAM" id="SSF53807">
    <property type="entry name" value="Helical backbone' metal receptor"/>
    <property type="match status" value="1"/>
</dbReference>
<proteinExistence type="predicted"/>
<organism evidence="2 3">
    <name type="scientific">Candidatus Terraquivivens tikiterensis</name>
    <dbReference type="NCBI Taxonomy" id="1980982"/>
    <lineage>
        <taxon>Archaea</taxon>
        <taxon>Nitrososphaerota</taxon>
        <taxon>Candidatus Wolframiiraptoraceae</taxon>
        <taxon>Candidatus Terraquivivens</taxon>
    </lineage>
</organism>
<dbReference type="Gene3D" id="3.40.50.1980">
    <property type="entry name" value="Nitrogenase molybdenum iron protein domain"/>
    <property type="match status" value="2"/>
</dbReference>
<name>A0A2R7YA46_9ARCH</name>
<dbReference type="EMBL" id="NDWU01000001">
    <property type="protein sequence ID" value="PUA34385.1"/>
    <property type="molecule type" value="Genomic_DNA"/>
</dbReference>
<evidence type="ECO:0000259" key="1">
    <source>
        <dbReference type="PROSITE" id="PS50983"/>
    </source>
</evidence>